<protein>
    <submittedName>
        <fullName evidence="5">Uncharacterized protein</fullName>
    </submittedName>
</protein>
<comment type="caution">
    <text evidence="5">The sequence shown here is derived from an EMBL/GenBank/DDBJ whole genome shotgun (WGS) entry which is preliminary data.</text>
</comment>
<dbReference type="InterPro" id="IPR011600">
    <property type="entry name" value="Pept_C14_caspase"/>
</dbReference>
<comment type="similarity">
    <text evidence="1 2">Belongs to the peptidase C14A family.</text>
</comment>
<dbReference type="InterPro" id="IPR002138">
    <property type="entry name" value="Pept_C14_p10"/>
</dbReference>
<feature type="domain" description="Caspase family p10" evidence="3">
    <location>
        <begin position="241"/>
        <end position="320"/>
    </location>
</feature>
<dbReference type="EMBL" id="JBJQND010000005">
    <property type="protein sequence ID" value="KAL3875625.1"/>
    <property type="molecule type" value="Genomic_DNA"/>
</dbReference>
<dbReference type="Proteomes" id="UP001634394">
    <property type="component" value="Unassembled WGS sequence"/>
</dbReference>
<dbReference type="PANTHER" id="PTHR10454">
    <property type="entry name" value="CASPASE"/>
    <property type="match status" value="1"/>
</dbReference>
<dbReference type="InterPro" id="IPR001309">
    <property type="entry name" value="Pept_C14_p20"/>
</dbReference>
<proteinExistence type="inferred from homology"/>
<name>A0ABD3WQ28_SINWO</name>
<organism evidence="5 6">
    <name type="scientific">Sinanodonta woodiana</name>
    <name type="common">Chinese pond mussel</name>
    <name type="synonym">Anodonta woodiana</name>
    <dbReference type="NCBI Taxonomy" id="1069815"/>
    <lineage>
        <taxon>Eukaryota</taxon>
        <taxon>Metazoa</taxon>
        <taxon>Spiralia</taxon>
        <taxon>Lophotrochozoa</taxon>
        <taxon>Mollusca</taxon>
        <taxon>Bivalvia</taxon>
        <taxon>Autobranchia</taxon>
        <taxon>Heteroconchia</taxon>
        <taxon>Palaeoheterodonta</taxon>
        <taxon>Unionida</taxon>
        <taxon>Unionoidea</taxon>
        <taxon>Unionidae</taxon>
        <taxon>Unioninae</taxon>
        <taxon>Sinanodonta</taxon>
    </lineage>
</organism>
<evidence type="ECO:0000259" key="4">
    <source>
        <dbReference type="PROSITE" id="PS50208"/>
    </source>
</evidence>
<evidence type="ECO:0000313" key="6">
    <source>
        <dbReference type="Proteomes" id="UP001634394"/>
    </source>
</evidence>
<dbReference type="InterPro" id="IPR002398">
    <property type="entry name" value="Pept_C14"/>
</dbReference>
<dbReference type="InterPro" id="IPR029030">
    <property type="entry name" value="Caspase-like_dom_sf"/>
</dbReference>
<keyword evidence="6" id="KW-1185">Reference proteome</keyword>
<evidence type="ECO:0000256" key="1">
    <source>
        <dbReference type="ARBA" id="ARBA00010134"/>
    </source>
</evidence>
<evidence type="ECO:0000313" key="5">
    <source>
        <dbReference type="EMBL" id="KAL3875625.1"/>
    </source>
</evidence>
<sequence length="321" mass="36639">MTEEIYSFKHKPRGLAVVIVNKMFDNFGVRYGADKDLINMKTLFKKLNFRVKAYKNLSGDKMIEKLKKASKRSHAESDCFVCVISTHGEDKEHYDYEETTVQHVLYGTDSKFIYTSAITRMFANCPGLVDKPKLFFIQADRSLEGHAKADLGHQFIVVSKSEFDQSHRVHSDKFPTQESVEACKDGYEDVSEDEWQESQLSDNWMKEDEEGRFCQETEQDAKRQRYTAATGLSPSWCTCCKDELVMWQVASGLCAPRHSIIGSSMLTCLFEELMKIQPTEPLLHALTRVCSQMAKISSASGNNAVPCISHRLCKEIYFTQI</sequence>
<dbReference type="AlphaFoldDB" id="A0ABD3WQ28"/>
<reference evidence="5 6" key="1">
    <citation type="submission" date="2024-11" db="EMBL/GenBank/DDBJ databases">
        <title>Chromosome-level genome assembly of the freshwater bivalve Anodonta woodiana.</title>
        <authorList>
            <person name="Chen X."/>
        </authorList>
    </citation>
    <scope>NUCLEOTIDE SEQUENCE [LARGE SCALE GENOMIC DNA]</scope>
    <source>
        <strain evidence="5">MN2024</strain>
        <tissue evidence="5">Gills</tissue>
    </source>
</reference>
<dbReference type="Pfam" id="PF00656">
    <property type="entry name" value="Peptidase_C14"/>
    <property type="match status" value="1"/>
</dbReference>
<dbReference type="Gene3D" id="3.40.50.1460">
    <property type="match status" value="1"/>
</dbReference>
<gene>
    <name evidence="5" type="ORF">ACJMK2_033557</name>
</gene>
<feature type="domain" description="Caspase family p20" evidence="4">
    <location>
        <begin position="12"/>
        <end position="144"/>
    </location>
</feature>
<dbReference type="InterPro" id="IPR015917">
    <property type="entry name" value="Pept_C14A"/>
</dbReference>
<dbReference type="SUPFAM" id="SSF52129">
    <property type="entry name" value="Caspase-like"/>
    <property type="match status" value="1"/>
</dbReference>
<dbReference type="PROSITE" id="PS50207">
    <property type="entry name" value="CASPASE_P10"/>
    <property type="match status" value="1"/>
</dbReference>
<dbReference type="PROSITE" id="PS50208">
    <property type="entry name" value="CASPASE_P20"/>
    <property type="match status" value="1"/>
</dbReference>
<dbReference type="PRINTS" id="PR00376">
    <property type="entry name" value="IL1BCENZYME"/>
</dbReference>
<evidence type="ECO:0000259" key="3">
    <source>
        <dbReference type="PROSITE" id="PS50207"/>
    </source>
</evidence>
<evidence type="ECO:0000256" key="2">
    <source>
        <dbReference type="RuleBase" id="RU003971"/>
    </source>
</evidence>
<accession>A0ABD3WQ28</accession>
<dbReference type="SMART" id="SM00115">
    <property type="entry name" value="CASc"/>
    <property type="match status" value="1"/>
</dbReference>